<feature type="region of interest" description="Disordered" evidence="1">
    <location>
        <begin position="71"/>
        <end position="95"/>
    </location>
</feature>
<keyword evidence="2" id="KW-1133">Transmembrane helix</keyword>
<dbReference type="AlphaFoldDB" id="A0AAW0GGN9"/>
<keyword evidence="4" id="KW-1185">Reference proteome</keyword>
<feature type="transmembrane region" description="Helical" evidence="2">
    <location>
        <begin position="36"/>
        <end position="55"/>
    </location>
</feature>
<organism evidence="3 4">
    <name type="scientific">Cerrena zonata</name>
    <dbReference type="NCBI Taxonomy" id="2478898"/>
    <lineage>
        <taxon>Eukaryota</taxon>
        <taxon>Fungi</taxon>
        <taxon>Dikarya</taxon>
        <taxon>Basidiomycota</taxon>
        <taxon>Agaricomycotina</taxon>
        <taxon>Agaricomycetes</taxon>
        <taxon>Polyporales</taxon>
        <taxon>Cerrenaceae</taxon>
        <taxon>Cerrena</taxon>
    </lineage>
</organism>
<evidence type="ECO:0000256" key="2">
    <source>
        <dbReference type="SAM" id="Phobius"/>
    </source>
</evidence>
<keyword evidence="2" id="KW-0812">Transmembrane</keyword>
<dbReference type="Proteomes" id="UP001385951">
    <property type="component" value="Unassembled WGS sequence"/>
</dbReference>
<sequence length="145" mass="15565">MATTNFPISQSLSSIASPSTTPSSVVGERFGWEIEVVFGVLSGTFLTVMLSYYVMSRKWSSKRSLKGAILSENAPSRDTPHSLSNDSNSSEAVGMSPYVLPSEGIDVAQLYPEIARLSPEVAVKDVQVLPKHGKEPNMTAADSRA</sequence>
<protein>
    <submittedName>
        <fullName evidence="3">Uncharacterized protein</fullName>
    </submittedName>
</protein>
<name>A0AAW0GGN9_9APHY</name>
<proteinExistence type="predicted"/>
<comment type="caution">
    <text evidence="3">The sequence shown here is derived from an EMBL/GenBank/DDBJ whole genome shotgun (WGS) entry which is preliminary data.</text>
</comment>
<feature type="compositionally biased region" description="Polar residues" evidence="1">
    <location>
        <begin position="73"/>
        <end position="91"/>
    </location>
</feature>
<keyword evidence="2" id="KW-0472">Membrane</keyword>
<gene>
    <name evidence="3" type="ORF">QCA50_005180</name>
</gene>
<evidence type="ECO:0000313" key="4">
    <source>
        <dbReference type="Proteomes" id="UP001385951"/>
    </source>
</evidence>
<evidence type="ECO:0000256" key="1">
    <source>
        <dbReference type="SAM" id="MobiDB-lite"/>
    </source>
</evidence>
<reference evidence="3 4" key="1">
    <citation type="submission" date="2022-09" db="EMBL/GenBank/DDBJ databases">
        <authorList>
            <person name="Palmer J.M."/>
        </authorList>
    </citation>
    <scope>NUCLEOTIDE SEQUENCE [LARGE SCALE GENOMIC DNA]</scope>
    <source>
        <strain evidence="3 4">DSM 7382</strain>
    </source>
</reference>
<feature type="region of interest" description="Disordered" evidence="1">
    <location>
        <begin position="1"/>
        <end position="24"/>
    </location>
</feature>
<evidence type="ECO:0000313" key="3">
    <source>
        <dbReference type="EMBL" id="KAK7691777.1"/>
    </source>
</evidence>
<feature type="compositionally biased region" description="Low complexity" evidence="1">
    <location>
        <begin position="7"/>
        <end position="24"/>
    </location>
</feature>
<dbReference type="EMBL" id="JASBNA010000005">
    <property type="protein sequence ID" value="KAK7691777.1"/>
    <property type="molecule type" value="Genomic_DNA"/>
</dbReference>
<accession>A0AAW0GGN9</accession>